<accession>A0AAW2FKK7</accession>
<name>A0AAW2FKK7_9HYME</name>
<feature type="region of interest" description="Disordered" evidence="1">
    <location>
        <begin position="18"/>
        <end position="42"/>
    </location>
</feature>
<evidence type="ECO:0000313" key="2">
    <source>
        <dbReference type="EMBL" id="KAL0115775.1"/>
    </source>
</evidence>
<sequence length="73" mass="8336">MRELFSEGGAPFSAKLLRSFRRRPGERDGGIEEEGKGGARRPPRDAIYPTFFVIACHLAHKNYVAILVRRMLY</sequence>
<organism evidence="2 3">
    <name type="scientific">Cardiocondyla obscurior</name>
    <dbReference type="NCBI Taxonomy" id="286306"/>
    <lineage>
        <taxon>Eukaryota</taxon>
        <taxon>Metazoa</taxon>
        <taxon>Ecdysozoa</taxon>
        <taxon>Arthropoda</taxon>
        <taxon>Hexapoda</taxon>
        <taxon>Insecta</taxon>
        <taxon>Pterygota</taxon>
        <taxon>Neoptera</taxon>
        <taxon>Endopterygota</taxon>
        <taxon>Hymenoptera</taxon>
        <taxon>Apocrita</taxon>
        <taxon>Aculeata</taxon>
        <taxon>Formicoidea</taxon>
        <taxon>Formicidae</taxon>
        <taxon>Myrmicinae</taxon>
        <taxon>Cardiocondyla</taxon>
    </lineage>
</organism>
<evidence type="ECO:0000313" key="3">
    <source>
        <dbReference type="Proteomes" id="UP001430953"/>
    </source>
</evidence>
<evidence type="ECO:0000256" key="1">
    <source>
        <dbReference type="SAM" id="MobiDB-lite"/>
    </source>
</evidence>
<dbReference type="AlphaFoldDB" id="A0AAW2FKK7"/>
<gene>
    <name evidence="2" type="ORF">PUN28_010953</name>
</gene>
<reference evidence="2 3" key="1">
    <citation type="submission" date="2023-03" db="EMBL/GenBank/DDBJ databases">
        <title>High recombination rates correlate with genetic variation in Cardiocondyla obscurior ants.</title>
        <authorList>
            <person name="Errbii M."/>
        </authorList>
    </citation>
    <scope>NUCLEOTIDE SEQUENCE [LARGE SCALE GENOMIC DNA]</scope>
    <source>
        <strain evidence="2">Alpha-2009</strain>
        <tissue evidence="2">Whole body</tissue>
    </source>
</reference>
<feature type="compositionally biased region" description="Basic and acidic residues" evidence="1">
    <location>
        <begin position="23"/>
        <end position="37"/>
    </location>
</feature>
<dbReference type="EMBL" id="JADYXP020000010">
    <property type="protein sequence ID" value="KAL0115775.1"/>
    <property type="molecule type" value="Genomic_DNA"/>
</dbReference>
<comment type="caution">
    <text evidence="2">The sequence shown here is derived from an EMBL/GenBank/DDBJ whole genome shotgun (WGS) entry which is preliminary data.</text>
</comment>
<keyword evidence="3" id="KW-1185">Reference proteome</keyword>
<proteinExistence type="predicted"/>
<dbReference type="Proteomes" id="UP001430953">
    <property type="component" value="Unassembled WGS sequence"/>
</dbReference>
<protein>
    <submittedName>
        <fullName evidence="2">Uncharacterized protein</fullName>
    </submittedName>
</protein>